<evidence type="ECO:0000256" key="3">
    <source>
        <dbReference type="ARBA" id="ARBA00022553"/>
    </source>
</evidence>
<accession>A0A8J3PF08</accession>
<proteinExistence type="predicted"/>
<feature type="region of interest" description="Disordered" evidence="6">
    <location>
        <begin position="394"/>
        <end position="473"/>
    </location>
</feature>
<keyword evidence="4" id="KW-0808">Transferase</keyword>
<dbReference type="GO" id="GO:0004673">
    <property type="term" value="F:protein histidine kinase activity"/>
    <property type="evidence" value="ECO:0007669"/>
    <property type="project" value="UniProtKB-EC"/>
</dbReference>
<dbReference type="CDD" id="cd00075">
    <property type="entry name" value="HATPase"/>
    <property type="match status" value="1"/>
</dbReference>
<evidence type="ECO:0000256" key="2">
    <source>
        <dbReference type="ARBA" id="ARBA00012438"/>
    </source>
</evidence>
<organism evidence="9 10">
    <name type="scientific">Catellatospora methionotrophica</name>
    <dbReference type="NCBI Taxonomy" id="121620"/>
    <lineage>
        <taxon>Bacteria</taxon>
        <taxon>Bacillati</taxon>
        <taxon>Actinomycetota</taxon>
        <taxon>Actinomycetes</taxon>
        <taxon>Micromonosporales</taxon>
        <taxon>Micromonosporaceae</taxon>
        <taxon>Catellatospora</taxon>
    </lineage>
</organism>
<dbReference type="PANTHER" id="PTHR45436">
    <property type="entry name" value="SENSOR HISTIDINE KINASE YKOH"/>
    <property type="match status" value="1"/>
</dbReference>
<dbReference type="Gene3D" id="3.30.565.10">
    <property type="entry name" value="Histidine kinase-like ATPase, C-terminal domain"/>
    <property type="match status" value="1"/>
</dbReference>
<dbReference type="AlphaFoldDB" id="A0A8J3PF08"/>
<feature type="transmembrane region" description="Helical" evidence="7">
    <location>
        <begin position="62"/>
        <end position="84"/>
    </location>
</feature>
<keyword evidence="10" id="KW-1185">Reference proteome</keyword>
<dbReference type="SMART" id="SM00387">
    <property type="entry name" value="HATPase_c"/>
    <property type="match status" value="1"/>
</dbReference>
<evidence type="ECO:0000256" key="5">
    <source>
        <dbReference type="ARBA" id="ARBA00022777"/>
    </source>
</evidence>
<evidence type="ECO:0000259" key="8">
    <source>
        <dbReference type="SMART" id="SM00387"/>
    </source>
</evidence>
<protein>
    <recommendedName>
        <fullName evidence="2">histidine kinase</fullName>
        <ecNumber evidence="2">2.7.13.3</ecNumber>
    </recommendedName>
</protein>
<dbReference type="InterPro" id="IPR050428">
    <property type="entry name" value="TCS_sensor_his_kinase"/>
</dbReference>
<dbReference type="InterPro" id="IPR003594">
    <property type="entry name" value="HATPase_dom"/>
</dbReference>
<dbReference type="SUPFAM" id="SSF55874">
    <property type="entry name" value="ATPase domain of HSP90 chaperone/DNA topoisomerase II/histidine kinase"/>
    <property type="match status" value="1"/>
</dbReference>
<dbReference type="InterPro" id="IPR036890">
    <property type="entry name" value="HATPase_C_sf"/>
</dbReference>
<reference evidence="9" key="1">
    <citation type="submission" date="2021-01" db="EMBL/GenBank/DDBJ databases">
        <title>Whole genome shotgun sequence of Catellatospora methionotrophica NBRC 14553.</title>
        <authorList>
            <person name="Komaki H."/>
            <person name="Tamura T."/>
        </authorList>
    </citation>
    <scope>NUCLEOTIDE SEQUENCE</scope>
    <source>
        <strain evidence="9">NBRC 14553</strain>
    </source>
</reference>
<dbReference type="EC" id="2.7.13.3" evidence="2"/>
<dbReference type="EMBL" id="BONJ01000002">
    <property type="protein sequence ID" value="GIG12716.1"/>
    <property type="molecule type" value="Genomic_DNA"/>
</dbReference>
<evidence type="ECO:0000256" key="1">
    <source>
        <dbReference type="ARBA" id="ARBA00000085"/>
    </source>
</evidence>
<dbReference type="RefSeq" id="WP_166388088.1">
    <property type="nucleotide sequence ID" value="NZ_BAAATT010000012.1"/>
</dbReference>
<dbReference type="GO" id="GO:0005886">
    <property type="term" value="C:plasma membrane"/>
    <property type="evidence" value="ECO:0007669"/>
    <property type="project" value="TreeGrafter"/>
</dbReference>
<dbReference type="Proteomes" id="UP000660339">
    <property type="component" value="Unassembled WGS sequence"/>
</dbReference>
<sequence>MANDAHERRAGSRLAAAVTLPPVAFAVAACALLAWAVADALDNRELAELGIDGAAHAEIVSWRWVAVIAVGALLTLAVLGHLVLAARRDLLAAAEGLRRDALALADDIPVTFERLRTGNGEPPAGAPPAPPAGEFADARVALEAVRDSVVALALRQARSRRTVNGIFTNLARRSQILVERQLRLLDEMERDERDPDRLAALFKLDHLSARLRRNDENLLVLAGAEPRRRWREGVPLAALALAALSEIEQYERVRADVDDSLYIAGHAAADIGHLLAELLDNATAFSNPNTAVRVAAHARPDGALVEIVDDGIGLSERALAEANALLAVPAEVDVAVSERMGLVVVSHLAARHGVRVGLTLCPDGGVRAAVELPAALLTEPAEADLLVPPPAAVPPRVQPSHAQPPIALPPGAVPDRTQPAAIAPQPMPQRRREPDPAATAATLTRLYEGVRRGQAGDGAVASTTAPDDNEGEQ</sequence>
<evidence type="ECO:0000256" key="4">
    <source>
        <dbReference type="ARBA" id="ARBA00022679"/>
    </source>
</evidence>
<dbReference type="PANTHER" id="PTHR45436:SF5">
    <property type="entry name" value="SENSOR HISTIDINE KINASE TRCS"/>
    <property type="match status" value="1"/>
</dbReference>
<evidence type="ECO:0000256" key="6">
    <source>
        <dbReference type="SAM" id="MobiDB-lite"/>
    </source>
</evidence>
<comment type="catalytic activity">
    <reaction evidence="1">
        <text>ATP + protein L-histidine = ADP + protein N-phospho-L-histidine.</text>
        <dbReference type="EC" id="2.7.13.3"/>
    </reaction>
</comment>
<keyword evidence="7" id="KW-1133">Transmembrane helix</keyword>
<gene>
    <name evidence="9" type="ORF">Cme02nite_10480</name>
</gene>
<dbReference type="GO" id="GO:0000160">
    <property type="term" value="P:phosphorelay signal transduction system"/>
    <property type="evidence" value="ECO:0007669"/>
    <property type="project" value="TreeGrafter"/>
</dbReference>
<evidence type="ECO:0000313" key="10">
    <source>
        <dbReference type="Proteomes" id="UP000660339"/>
    </source>
</evidence>
<name>A0A8J3PF08_9ACTN</name>
<feature type="domain" description="Histidine kinase/HSP90-like ATPase" evidence="8">
    <location>
        <begin position="266"/>
        <end position="376"/>
    </location>
</feature>
<evidence type="ECO:0000256" key="7">
    <source>
        <dbReference type="SAM" id="Phobius"/>
    </source>
</evidence>
<comment type="caution">
    <text evidence="9">The sequence shown here is derived from an EMBL/GenBank/DDBJ whole genome shotgun (WGS) entry which is preliminary data.</text>
</comment>
<dbReference type="Pfam" id="PF02518">
    <property type="entry name" value="HATPase_c"/>
    <property type="match status" value="1"/>
</dbReference>
<evidence type="ECO:0000313" key="9">
    <source>
        <dbReference type="EMBL" id="GIG12716.1"/>
    </source>
</evidence>
<keyword evidence="5" id="KW-0418">Kinase</keyword>
<keyword evidence="7" id="KW-0472">Membrane</keyword>
<keyword evidence="7" id="KW-0812">Transmembrane</keyword>
<keyword evidence="3" id="KW-0597">Phosphoprotein</keyword>